<reference evidence="4" key="1">
    <citation type="journal article" date="2011" name="MBio">
        <title>Novel metabolic attributes of the genus Cyanothece, comprising a group of unicellular nitrogen-fixing Cyanobacteria.</title>
        <authorList>
            <person name="Bandyopadhyay A."/>
            <person name="Elvitigala T."/>
            <person name="Welsh E."/>
            <person name="Stockel J."/>
            <person name="Liberton M."/>
            <person name="Min H."/>
            <person name="Sherman L.A."/>
            <person name="Pakrasi H.B."/>
        </authorList>
    </citation>
    <scope>NUCLEOTIDE SEQUENCE [LARGE SCALE GENOMIC DNA]</scope>
    <source>
        <strain evidence="4">PCC 7822</strain>
        <plasmid evidence="4">Cy782201</plasmid>
    </source>
</reference>
<evidence type="ECO:0000259" key="2">
    <source>
        <dbReference type="Pfam" id="PF04982"/>
    </source>
</evidence>
<feature type="transmembrane region" description="Helical" evidence="1">
    <location>
        <begin position="77"/>
        <end position="94"/>
    </location>
</feature>
<gene>
    <name evidence="3" type="ordered locus">Cyan7822_6107</name>
</gene>
<dbReference type="RefSeq" id="WP_013334695.1">
    <property type="nucleotide sequence ID" value="NC_014533.1"/>
</dbReference>
<keyword evidence="1" id="KW-0812">Transmembrane</keyword>
<feature type="transmembrane region" description="Helical" evidence="1">
    <location>
        <begin position="20"/>
        <end position="43"/>
    </location>
</feature>
<feature type="transmembrane region" description="Helical" evidence="1">
    <location>
        <begin position="140"/>
        <end position="165"/>
    </location>
</feature>
<geneLocation type="plasmid" evidence="3 4">
    <name>Cy782201</name>
</geneLocation>
<dbReference type="KEGG" id="cyj:Cyan7822_6107"/>
<dbReference type="InterPro" id="IPR007065">
    <property type="entry name" value="HPP"/>
</dbReference>
<feature type="transmembrane region" description="Helical" evidence="1">
    <location>
        <begin position="100"/>
        <end position="119"/>
    </location>
</feature>
<keyword evidence="4" id="KW-1185">Reference proteome</keyword>
<dbReference type="Proteomes" id="UP000008206">
    <property type="component" value="Plasmid Cy782201"/>
</dbReference>
<sequence>MKQHQSTIQPLQKHSLRSRLNWKGELIMATAPTLVILAVLALVEVLSRQRLLFASLASSAFLIYLDPQHATNTVRTLVIAQTMAAIIGFIAFLILGSGYISGGVAMIITIILMILLNVMHPPAVSTSLSFALRAGNESNLILFGLAVGVTAVLVGLERLALWLLIHLGNQ</sequence>
<name>E0ULW5_GLOV7</name>
<evidence type="ECO:0000256" key="1">
    <source>
        <dbReference type="SAM" id="Phobius"/>
    </source>
</evidence>
<feature type="domain" description="HPP transmembrane region" evidence="2">
    <location>
        <begin position="26"/>
        <end position="153"/>
    </location>
</feature>
<dbReference type="EMBL" id="CP002199">
    <property type="protein sequence ID" value="ADN17945.1"/>
    <property type="molecule type" value="Genomic_DNA"/>
</dbReference>
<dbReference type="HOGENOM" id="CLU_1439204_0_0_3"/>
<dbReference type="PANTHER" id="PTHR33741:SF5">
    <property type="entry name" value="TRANSMEMBRANE PROTEIN DDB_G0269096-RELATED"/>
    <property type="match status" value="1"/>
</dbReference>
<evidence type="ECO:0000313" key="4">
    <source>
        <dbReference type="Proteomes" id="UP000008206"/>
    </source>
</evidence>
<organism evidence="3 4">
    <name type="scientific">Gloeothece verrucosa (strain PCC 7822)</name>
    <name type="common">Cyanothece sp. (strain PCC 7822)</name>
    <dbReference type="NCBI Taxonomy" id="497965"/>
    <lineage>
        <taxon>Bacteria</taxon>
        <taxon>Bacillati</taxon>
        <taxon>Cyanobacteriota</taxon>
        <taxon>Cyanophyceae</taxon>
        <taxon>Oscillatoriophycideae</taxon>
        <taxon>Chroococcales</taxon>
        <taxon>Aphanothecaceae</taxon>
        <taxon>Gloeothece</taxon>
        <taxon>Gloeothece verrucosa</taxon>
    </lineage>
</organism>
<dbReference type="InterPro" id="IPR058581">
    <property type="entry name" value="TM_HPP"/>
</dbReference>
<keyword evidence="3" id="KW-0614">Plasmid</keyword>
<dbReference type="PANTHER" id="PTHR33741">
    <property type="entry name" value="TRANSMEMBRANE PROTEIN DDB_G0269096-RELATED"/>
    <property type="match status" value="1"/>
</dbReference>
<accession>E0ULW5</accession>
<evidence type="ECO:0000313" key="3">
    <source>
        <dbReference type="EMBL" id="ADN17945.1"/>
    </source>
</evidence>
<protein>
    <recommendedName>
        <fullName evidence="2">HPP transmembrane region domain-containing protein</fullName>
    </recommendedName>
</protein>
<dbReference type="Pfam" id="PF04982">
    <property type="entry name" value="TM_HPP"/>
    <property type="match status" value="1"/>
</dbReference>
<keyword evidence="1" id="KW-1133">Transmembrane helix</keyword>
<proteinExistence type="predicted"/>
<dbReference type="AlphaFoldDB" id="E0ULW5"/>
<keyword evidence="1" id="KW-0472">Membrane</keyword>